<evidence type="ECO:0000313" key="3">
    <source>
        <dbReference type="EMBL" id="HHL42270.1"/>
    </source>
</evidence>
<dbReference type="PANTHER" id="PTHR11365:SF23">
    <property type="entry name" value="HYPOTHETICAL 5-OXOPROLINASE (EUROFUNG)-RELATED"/>
    <property type="match status" value="1"/>
</dbReference>
<comment type="caution">
    <text evidence="3">The sequence shown here is derived from an EMBL/GenBank/DDBJ whole genome shotgun (WGS) entry which is preliminary data.</text>
</comment>
<dbReference type="GO" id="GO:0017168">
    <property type="term" value="F:5-oxoprolinase (ATP-hydrolyzing) activity"/>
    <property type="evidence" value="ECO:0007669"/>
    <property type="project" value="TreeGrafter"/>
</dbReference>
<dbReference type="InterPro" id="IPR003692">
    <property type="entry name" value="Hydantoinase_B"/>
</dbReference>
<gene>
    <name evidence="3" type="ORF">ENJ42_01510</name>
</gene>
<evidence type="ECO:0000259" key="1">
    <source>
        <dbReference type="Pfam" id="PF01968"/>
    </source>
</evidence>
<dbReference type="InterPro" id="IPR002821">
    <property type="entry name" value="Hydantoinase_A"/>
</dbReference>
<sequence>PVLRAYVQKISTALTAPDGENSPDISFMQSSGGLANLSHFYGRNAVLSGPAGGVIGAVKTAKIAGFDKLIGFDMGGTSTDVCHFSGQYERARETLIEGQHLRTPMLEIHTVAAGGGSILDFDGKRFSVGPASAGANPGPACYRRGGPLTVTDINVVLGKINPLVFPHIFGPEQNQPIDIHAAQNKFQAIAEQCGKSIEETAEGFLEITVDHMARAIKKISLERGHDLDGYTLVCFGGAGAQHACKVADALGIGQILIHPFAGVLSAYGMSLADYTVHKQQQINRPLDACDDLFAITDALANEARRELAAQKISPADSVTTHTAYLRYENSDTALAVEFTKTTRFQDEFERLHKARYSFTDPLSAVIVESTRVELSGGGDQPDTNIRGQKITPPLSTTKFFSAGKWQTAPICARHSLAENTPYKGPMVIIDQGGTNIVEPGWQAVLQTDGQLLLTRVHSQTEHQKLDTNHDPVRQEVMNNLFMSIAEQMGVVLKNTARSVNIKERLDFSCAIFDKSGGLVANAPHMPVHIGSMDVSLGALLRAGLDMKPGDSFVHNNPYDGGTHLPDINVLTPVFIEGDDEPAYFVVSRGHHADIGGSAPGSMSPTANSIEEEGVIIDCMYLVRDGEFQHEQIFDILNRAQYPARNPLQNIADLKAQIAANTKGAQELISLCAFHSRPVVNAYMAYAQDYGEHCVRRAISSLTPGKFIYEMDQGSHICVEISLNTDTSSAIIDFTGTSPQRSDNFNAPRAVAHAAVLYVFRCLVGEDIPLNAGCMRPLEIIIPDGTLLSPKRPAAIVAGNVELSQMVTNALFAALGVLGTSQGTMNNLTFGDEKYQYYETICSGAPAGPGFHGKDAVQTHMTNSRLTDPEILELRFPVRLQNFEIMRGSGGQGQWHAGDGVRRAIEFLSPMQAAILSSNRKIPCSGINGGSDGRLGQNTLIKASGERKILSGCVSLKVEKGDILIVETPTGGGYGAADD</sequence>
<dbReference type="GO" id="GO:0006749">
    <property type="term" value="P:glutathione metabolic process"/>
    <property type="evidence" value="ECO:0007669"/>
    <property type="project" value="TreeGrafter"/>
</dbReference>
<dbReference type="Pfam" id="PF01968">
    <property type="entry name" value="Hydantoinase_A"/>
    <property type="match status" value="1"/>
</dbReference>
<dbReference type="PANTHER" id="PTHR11365">
    <property type="entry name" value="5-OXOPROLINASE RELATED"/>
    <property type="match status" value="1"/>
</dbReference>
<feature type="domain" description="Hydantoinase B/oxoprolinase" evidence="2">
    <location>
        <begin position="470"/>
        <end position="975"/>
    </location>
</feature>
<evidence type="ECO:0000259" key="2">
    <source>
        <dbReference type="Pfam" id="PF02538"/>
    </source>
</evidence>
<proteinExistence type="predicted"/>
<dbReference type="Pfam" id="PF02538">
    <property type="entry name" value="Hydantoinase_B"/>
    <property type="match status" value="1"/>
</dbReference>
<dbReference type="Proteomes" id="UP000885830">
    <property type="component" value="Unassembled WGS sequence"/>
</dbReference>
<protein>
    <submittedName>
        <fullName evidence="3">5-oxoprolinase</fullName>
    </submittedName>
</protein>
<accession>A0A7C5LU44</accession>
<dbReference type="GO" id="GO:0005829">
    <property type="term" value="C:cytosol"/>
    <property type="evidence" value="ECO:0007669"/>
    <property type="project" value="TreeGrafter"/>
</dbReference>
<dbReference type="InterPro" id="IPR045079">
    <property type="entry name" value="Oxoprolinase-like"/>
</dbReference>
<dbReference type="AlphaFoldDB" id="A0A7C5LU44"/>
<name>A0A7C5LU44_9PROT</name>
<feature type="domain" description="Hydantoinase A/oxoprolinase" evidence="1">
    <location>
        <begin position="1"/>
        <end position="275"/>
    </location>
</feature>
<reference evidence="3" key="1">
    <citation type="journal article" date="2020" name="mSystems">
        <title>Genome- and Community-Level Interaction Insights into Carbon Utilization and Element Cycling Functions of Hydrothermarchaeota in Hydrothermal Sediment.</title>
        <authorList>
            <person name="Zhou Z."/>
            <person name="Liu Y."/>
            <person name="Xu W."/>
            <person name="Pan J."/>
            <person name="Luo Z.H."/>
            <person name="Li M."/>
        </authorList>
    </citation>
    <scope>NUCLEOTIDE SEQUENCE [LARGE SCALE GENOMIC DNA]</scope>
    <source>
        <strain evidence="3">HyVt-485</strain>
    </source>
</reference>
<organism evidence="3">
    <name type="scientific">Hellea balneolensis</name>
    <dbReference type="NCBI Taxonomy" id="287478"/>
    <lineage>
        <taxon>Bacteria</taxon>
        <taxon>Pseudomonadati</taxon>
        <taxon>Pseudomonadota</taxon>
        <taxon>Alphaproteobacteria</taxon>
        <taxon>Maricaulales</taxon>
        <taxon>Robiginitomaculaceae</taxon>
        <taxon>Hellea</taxon>
    </lineage>
</organism>
<feature type="non-terminal residue" evidence="3">
    <location>
        <position position="1"/>
    </location>
</feature>
<dbReference type="EMBL" id="DRMJ01000069">
    <property type="protein sequence ID" value="HHL42270.1"/>
    <property type="molecule type" value="Genomic_DNA"/>
</dbReference>